<name>A0A2K3YQP3_9STAP</name>
<gene>
    <name evidence="2" type="ORF">CD122_05585</name>
</gene>
<evidence type="ECO:0000313" key="2">
    <source>
        <dbReference type="EMBL" id="PNZ27922.1"/>
    </source>
</evidence>
<protein>
    <submittedName>
        <fullName evidence="2">DUF1405 domain-containing protein</fullName>
    </submittedName>
</protein>
<accession>A0A2K3YQP3</accession>
<organism evidence="2 3">
    <name type="scientific">Staphylococcus rostri</name>
    <dbReference type="NCBI Taxonomy" id="522262"/>
    <lineage>
        <taxon>Bacteria</taxon>
        <taxon>Bacillati</taxon>
        <taxon>Bacillota</taxon>
        <taxon>Bacilli</taxon>
        <taxon>Bacillales</taxon>
        <taxon>Staphylococcaceae</taxon>
        <taxon>Staphylococcus</taxon>
    </lineage>
</organism>
<proteinExistence type="predicted"/>
<dbReference type="Proteomes" id="UP000242752">
    <property type="component" value="Unassembled WGS sequence"/>
</dbReference>
<sequence length="206" mass="24009">MSIKSLVQTLLYHKPVLYILLISNLLGTIYGYIWYGPQLAQTPWYFWPFVPDSPTATLFLSISLILFIANKQSAIIDTLAFVTLFKYGVWAVIMNFMLFYVDDTIYLTGVMLIMSHGIMALQALLFLPRFHFTFTSIAITNVWVIHNDVIDYVFHQYPVYGSLTSYESLIGYIAFWLSMIPIIFVLWRIKQRRVNSLTPIREPRKI</sequence>
<dbReference type="PANTHER" id="PTHR40042">
    <property type="entry name" value="HYPOTHETICAL MEMBRANE SPANNING PROTEIN"/>
    <property type="match status" value="1"/>
</dbReference>
<dbReference type="EMBL" id="PPRF01000032">
    <property type="protein sequence ID" value="PNZ27922.1"/>
    <property type="molecule type" value="Genomic_DNA"/>
</dbReference>
<comment type="caution">
    <text evidence="2">The sequence shown here is derived from an EMBL/GenBank/DDBJ whole genome shotgun (WGS) entry which is preliminary data.</text>
</comment>
<dbReference type="OrthoDB" id="152213at2"/>
<keyword evidence="1" id="KW-0472">Membrane</keyword>
<dbReference type="Pfam" id="PF07187">
    <property type="entry name" value="DUF1405"/>
    <property type="match status" value="1"/>
</dbReference>
<evidence type="ECO:0000313" key="3">
    <source>
        <dbReference type="Proteomes" id="UP000242752"/>
    </source>
</evidence>
<feature type="transmembrane region" description="Helical" evidence="1">
    <location>
        <begin position="169"/>
        <end position="187"/>
    </location>
</feature>
<feature type="transmembrane region" description="Helical" evidence="1">
    <location>
        <begin position="79"/>
        <end position="99"/>
    </location>
</feature>
<reference evidence="2 3" key="1">
    <citation type="submission" date="2017-08" db="EMBL/GenBank/DDBJ databases">
        <title>Draft genome sequences of 64 type strains of genus Staph aureus.</title>
        <authorList>
            <person name="Cole K."/>
            <person name="Golubchik T."/>
            <person name="Russell J."/>
            <person name="Foster D."/>
            <person name="Llewelyn M."/>
            <person name="Wilson D."/>
            <person name="Crook D."/>
            <person name="Paul J."/>
        </authorList>
    </citation>
    <scope>NUCLEOTIDE SEQUENCE [LARGE SCALE GENOMIC DNA]</scope>
    <source>
        <strain evidence="2 3">DSM 21968</strain>
    </source>
</reference>
<dbReference type="PANTHER" id="PTHR40042:SF1">
    <property type="entry name" value="DUF1405 DOMAIN-CONTAINING PROTEIN"/>
    <property type="match status" value="1"/>
</dbReference>
<feature type="transmembrane region" description="Helical" evidence="1">
    <location>
        <begin position="134"/>
        <end position="154"/>
    </location>
</feature>
<keyword evidence="1" id="KW-0812">Transmembrane</keyword>
<keyword evidence="3" id="KW-1185">Reference proteome</keyword>
<dbReference type="RefSeq" id="WP_103358013.1">
    <property type="nucleotide sequence ID" value="NZ_CP113107.1"/>
</dbReference>
<dbReference type="InterPro" id="IPR009845">
    <property type="entry name" value="DUF1405"/>
</dbReference>
<keyword evidence="1" id="KW-1133">Transmembrane helix</keyword>
<feature type="transmembrane region" description="Helical" evidence="1">
    <location>
        <begin position="45"/>
        <end position="67"/>
    </location>
</feature>
<evidence type="ECO:0000256" key="1">
    <source>
        <dbReference type="SAM" id="Phobius"/>
    </source>
</evidence>
<feature type="transmembrane region" description="Helical" evidence="1">
    <location>
        <begin position="105"/>
        <end position="127"/>
    </location>
</feature>
<dbReference type="AlphaFoldDB" id="A0A2K3YQP3"/>
<feature type="transmembrane region" description="Helical" evidence="1">
    <location>
        <begin position="12"/>
        <end position="33"/>
    </location>
</feature>